<keyword evidence="1" id="KW-1185">Reference proteome</keyword>
<protein>
    <submittedName>
        <fullName evidence="2">Uncharacterized protein</fullName>
    </submittedName>
</protein>
<accession>A0A1I8FKZ8</accession>
<organism evidence="1 2">
    <name type="scientific">Macrostomum lignano</name>
    <dbReference type="NCBI Taxonomy" id="282301"/>
    <lineage>
        <taxon>Eukaryota</taxon>
        <taxon>Metazoa</taxon>
        <taxon>Spiralia</taxon>
        <taxon>Lophotrochozoa</taxon>
        <taxon>Platyhelminthes</taxon>
        <taxon>Rhabditophora</taxon>
        <taxon>Macrostomorpha</taxon>
        <taxon>Macrostomida</taxon>
        <taxon>Macrostomidae</taxon>
        <taxon>Macrostomum</taxon>
    </lineage>
</organism>
<proteinExistence type="predicted"/>
<dbReference type="WBParaSite" id="maker-unitig_38304-snap-gene-0.4-mRNA-1">
    <property type="protein sequence ID" value="maker-unitig_38304-snap-gene-0.4-mRNA-1"/>
    <property type="gene ID" value="maker-unitig_38304-snap-gene-0.4"/>
</dbReference>
<evidence type="ECO:0000313" key="1">
    <source>
        <dbReference type="Proteomes" id="UP000095280"/>
    </source>
</evidence>
<name>A0A1I8FKZ8_9PLAT</name>
<dbReference type="AlphaFoldDB" id="A0A1I8FKZ8"/>
<dbReference type="Proteomes" id="UP000095280">
    <property type="component" value="Unplaced"/>
</dbReference>
<reference evidence="2" key="1">
    <citation type="submission" date="2016-11" db="UniProtKB">
        <authorList>
            <consortium name="WormBaseParasite"/>
        </authorList>
    </citation>
    <scope>IDENTIFICATION</scope>
</reference>
<evidence type="ECO:0000313" key="2">
    <source>
        <dbReference type="WBParaSite" id="maker-unitig_38304-snap-gene-0.4-mRNA-1"/>
    </source>
</evidence>
<sequence length="80" mass="8465">MEVPASASGCRHPTQSLGNIRKKFVERVGGPASANPGPGCVSCYTAYLRSLGHGSVPCSLKLLPQVREFLNHLETSLGDI</sequence>